<comment type="caution">
    <text evidence="1">The sequence shown here is derived from an EMBL/GenBank/DDBJ whole genome shotgun (WGS) entry which is preliminary data.</text>
</comment>
<evidence type="ECO:0000313" key="1">
    <source>
        <dbReference type="EMBL" id="KZL71137.1"/>
    </source>
</evidence>
<dbReference type="AlphaFoldDB" id="A0A161YF23"/>
<proteinExistence type="predicted"/>
<sequence length="62" mass="6863">MIQSWSHRLYRAEIRRARTLAAIRIPGMLVARARDIDRVLEGATSSQLPCDLVQPAGSFVAA</sequence>
<reference evidence="1 2" key="1">
    <citation type="submission" date="2015-06" db="EMBL/GenBank/DDBJ databases">
        <title>Survival trade-offs in plant roots during colonization by closely related pathogenic and mutualistic fungi.</title>
        <authorList>
            <person name="Hacquard S."/>
            <person name="Kracher B."/>
            <person name="Hiruma K."/>
            <person name="Weinman A."/>
            <person name="Muench P."/>
            <person name="Garrido Oter R."/>
            <person name="Ver Loren van Themaat E."/>
            <person name="Dallerey J.-F."/>
            <person name="Damm U."/>
            <person name="Henrissat B."/>
            <person name="Lespinet O."/>
            <person name="Thon M."/>
            <person name="Kemen E."/>
            <person name="McHardy A.C."/>
            <person name="Schulze-Lefert P."/>
            <person name="O'Connell R.J."/>
        </authorList>
    </citation>
    <scope>NUCLEOTIDE SEQUENCE [LARGE SCALE GENOMIC DNA]</scope>
    <source>
        <strain evidence="1 2">MAFF 238704</strain>
    </source>
</reference>
<organism evidence="1 2">
    <name type="scientific">Colletotrichum incanum</name>
    <name type="common">Soybean anthracnose fungus</name>
    <dbReference type="NCBI Taxonomy" id="1573173"/>
    <lineage>
        <taxon>Eukaryota</taxon>
        <taxon>Fungi</taxon>
        <taxon>Dikarya</taxon>
        <taxon>Ascomycota</taxon>
        <taxon>Pezizomycotina</taxon>
        <taxon>Sordariomycetes</taxon>
        <taxon>Hypocreomycetidae</taxon>
        <taxon>Glomerellales</taxon>
        <taxon>Glomerellaceae</taxon>
        <taxon>Colletotrichum</taxon>
        <taxon>Colletotrichum spaethianum species complex</taxon>
    </lineage>
</organism>
<protein>
    <submittedName>
        <fullName evidence="1">Uncharacterized protein</fullName>
    </submittedName>
</protein>
<dbReference type="EMBL" id="LFIW01002418">
    <property type="protein sequence ID" value="KZL71137.1"/>
    <property type="molecule type" value="Genomic_DNA"/>
</dbReference>
<evidence type="ECO:0000313" key="2">
    <source>
        <dbReference type="Proteomes" id="UP000076584"/>
    </source>
</evidence>
<keyword evidence="2" id="KW-1185">Reference proteome</keyword>
<gene>
    <name evidence="1" type="ORF">CI238_12160</name>
</gene>
<accession>A0A161YF23</accession>
<dbReference type="Proteomes" id="UP000076584">
    <property type="component" value="Unassembled WGS sequence"/>
</dbReference>
<name>A0A161YF23_COLIC</name>